<evidence type="ECO:0000313" key="3">
    <source>
        <dbReference type="EMBL" id="SHJ95764.1"/>
    </source>
</evidence>
<evidence type="ECO:0000259" key="2">
    <source>
        <dbReference type="PROSITE" id="PS50110"/>
    </source>
</evidence>
<gene>
    <name evidence="3" type="ORF">SAMN05444280_1432</name>
</gene>
<dbReference type="InterPro" id="IPR052893">
    <property type="entry name" value="TCS_response_regulator"/>
</dbReference>
<sequence>MTETNNNQPILLVEDNPVDLDLTLRALKSQKLENPILTARDGEEAIAYIEKWEKGDPRPVVILLDLKMPKVNGLEVLKEIKSHPVFKSIPVVVLTTSSETTDVREAYQLGANSYIVKPVDFEKFLDVAKQIDLYWRVLNKTDDNIKT</sequence>
<dbReference type="SUPFAM" id="SSF52172">
    <property type="entry name" value="CheY-like"/>
    <property type="match status" value="1"/>
</dbReference>
<feature type="modified residue" description="4-aspartylphosphate" evidence="1">
    <location>
        <position position="65"/>
    </location>
</feature>
<dbReference type="Pfam" id="PF00072">
    <property type="entry name" value="Response_reg"/>
    <property type="match status" value="1"/>
</dbReference>
<name>A0A1M6NJF9_9BACT</name>
<reference evidence="3 4" key="1">
    <citation type="submission" date="2016-11" db="EMBL/GenBank/DDBJ databases">
        <authorList>
            <person name="Jaros S."/>
            <person name="Januszkiewicz K."/>
            <person name="Wedrychowicz H."/>
        </authorList>
    </citation>
    <scope>NUCLEOTIDE SEQUENCE [LARGE SCALE GENOMIC DNA]</scope>
    <source>
        <strain evidence="3 4">DSM 27063</strain>
    </source>
</reference>
<protein>
    <submittedName>
        <fullName evidence="3">Response regulator receiver domain-containing protein</fullName>
    </submittedName>
</protein>
<dbReference type="InterPro" id="IPR011006">
    <property type="entry name" value="CheY-like_superfamily"/>
</dbReference>
<dbReference type="EMBL" id="FQZE01000043">
    <property type="protein sequence ID" value="SHJ95764.1"/>
    <property type="molecule type" value="Genomic_DNA"/>
</dbReference>
<dbReference type="PROSITE" id="PS50110">
    <property type="entry name" value="RESPONSE_REGULATORY"/>
    <property type="match status" value="1"/>
</dbReference>
<proteinExistence type="predicted"/>
<evidence type="ECO:0000256" key="1">
    <source>
        <dbReference type="PROSITE-ProRule" id="PRU00169"/>
    </source>
</evidence>
<feature type="domain" description="Response regulatory" evidence="2">
    <location>
        <begin position="9"/>
        <end position="132"/>
    </location>
</feature>
<dbReference type="STRING" id="1168035.SAMN05444280_1432"/>
<keyword evidence="4" id="KW-1185">Reference proteome</keyword>
<evidence type="ECO:0000313" key="4">
    <source>
        <dbReference type="Proteomes" id="UP000184050"/>
    </source>
</evidence>
<dbReference type="GO" id="GO:0000160">
    <property type="term" value="P:phosphorelay signal transduction system"/>
    <property type="evidence" value="ECO:0007669"/>
    <property type="project" value="InterPro"/>
</dbReference>
<dbReference type="Gene3D" id="3.40.50.2300">
    <property type="match status" value="1"/>
</dbReference>
<dbReference type="PANTHER" id="PTHR44520">
    <property type="entry name" value="RESPONSE REGULATOR RCP1-RELATED"/>
    <property type="match status" value="1"/>
</dbReference>
<dbReference type="AlphaFoldDB" id="A0A1M6NJF9"/>
<dbReference type="OrthoDB" id="9796457at2"/>
<dbReference type="SMART" id="SM00448">
    <property type="entry name" value="REC"/>
    <property type="match status" value="1"/>
</dbReference>
<dbReference type="Proteomes" id="UP000184050">
    <property type="component" value="Unassembled WGS sequence"/>
</dbReference>
<dbReference type="CDD" id="cd17557">
    <property type="entry name" value="REC_Rcp-like"/>
    <property type="match status" value="1"/>
</dbReference>
<dbReference type="RefSeq" id="WP_073173537.1">
    <property type="nucleotide sequence ID" value="NZ_FQZE01000043.1"/>
</dbReference>
<accession>A0A1M6NJF9</accession>
<keyword evidence="1" id="KW-0597">Phosphoprotein</keyword>
<dbReference type="PANTHER" id="PTHR44520:SF1">
    <property type="entry name" value="TWO-COMPONENT SYSTEM REGULATORY PROTEIN"/>
    <property type="match status" value="1"/>
</dbReference>
<organism evidence="3 4">
    <name type="scientific">Tangfeifania diversioriginum</name>
    <dbReference type="NCBI Taxonomy" id="1168035"/>
    <lineage>
        <taxon>Bacteria</taxon>
        <taxon>Pseudomonadati</taxon>
        <taxon>Bacteroidota</taxon>
        <taxon>Bacteroidia</taxon>
        <taxon>Marinilabiliales</taxon>
        <taxon>Prolixibacteraceae</taxon>
        <taxon>Tangfeifania</taxon>
    </lineage>
</organism>
<dbReference type="InterPro" id="IPR001789">
    <property type="entry name" value="Sig_transdc_resp-reg_receiver"/>
</dbReference>